<dbReference type="EMBL" id="KZ819794">
    <property type="protein sequence ID" value="PWN52138.1"/>
    <property type="molecule type" value="Genomic_DNA"/>
</dbReference>
<organism evidence="1 2">
    <name type="scientific">Violaceomyces palustris</name>
    <dbReference type="NCBI Taxonomy" id="1673888"/>
    <lineage>
        <taxon>Eukaryota</taxon>
        <taxon>Fungi</taxon>
        <taxon>Dikarya</taxon>
        <taxon>Basidiomycota</taxon>
        <taxon>Ustilaginomycotina</taxon>
        <taxon>Ustilaginomycetes</taxon>
        <taxon>Violaceomycetales</taxon>
        <taxon>Violaceomycetaceae</taxon>
        <taxon>Violaceomyces</taxon>
    </lineage>
</organism>
<evidence type="ECO:0000313" key="1">
    <source>
        <dbReference type="EMBL" id="PWN52138.1"/>
    </source>
</evidence>
<reference evidence="1 2" key="1">
    <citation type="journal article" date="2018" name="Mol. Biol. Evol.">
        <title>Broad Genomic Sampling Reveals a Smut Pathogenic Ancestry of the Fungal Clade Ustilaginomycotina.</title>
        <authorList>
            <person name="Kijpornyongpan T."/>
            <person name="Mondo S.J."/>
            <person name="Barry K."/>
            <person name="Sandor L."/>
            <person name="Lee J."/>
            <person name="Lipzen A."/>
            <person name="Pangilinan J."/>
            <person name="LaButti K."/>
            <person name="Hainaut M."/>
            <person name="Henrissat B."/>
            <person name="Grigoriev I.V."/>
            <person name="Spatafora J.W."/>
            <person name="Aime M.C."/>
        </authorList>
    </citation>
    <scope>NUCLEOTIDE SEQUENCE [LARGE SCALE GENOMIC DNA]</scope>
    <source>
        <strain evidence="1 2">SA 807</strain>
    </source>
</reference>
<name>A0ACD0P204_9BASI</name>
<gene>
    <name evidence="1" type="ORF">IE53DRAFT_385439</name>
</gene>
<protein>
    <submittedName>
        <fullName evidence="1">Uncharacterized protein</fullName>
    </submittedName>
</protein>
<accession>A0ACD0P204</accession>
<keyword evidence="2" id="KW-1185">Reference proteome</keyword>
<sequence>MKPPVLRNKGDDQNETKNKNVIPSAKAFPSRPHLQRPVPVLDTVLSSHPPSGSMELVIALNFES</sequence>
<dbReference type="Proteomes" id="UP000245626">
    <property type="component" value="Unassembled WGS sequence"/>
</dbReference>
<proteinExistence type="predicted"/>
<evidence type="ECO:0000313" key="2">
    <source>
        <dbReference type="Proteomes" id="UP000245626"/>
    </source>
</evidence>